<evidence type="ECO:0000256" key="1">
    <source>
        <dbReference type="SAM" id="Coils"/>
    </source>
</evidence>
<reference evidence="2 3" key="1">
    <citation type="journal article" date="2014" name="ISME J.">
        <title>Candidatus Competibacter-lineage genomes retrieved from metagenomes reveal functional metabolic diversity.</title>
        <authorList>
            <person name="McIlroy S.J."/>
            <person name="Albertsen M."/>
            <person name="Andresen E.K."/>
            <person name="Saunders A.M."/>
            <person name="Kristiansen R."/>
            <person name="Stokholm-Bjerregaard M."/>
            <person name="Nielsen K.L."/>
            <person name="Nielsen P.H."/>
        </authorList>
    </citation>
    <scope>NUCLEOTIDE SEQUENCE [LARGE SCALE GENOMIC DNA]</scope>
    <source>
        <strain evidence="2 3">Run_B_J11</strain>
    </source>
</reference>
<accession>A0A7U7GDG5</accession>
<gene>
    <name evidence="2" type="ORF">BN874_420045</name>
</gene>
<feature type="coiled-coil region" evidence="1">
    <location>
        <begin position="25"/>
        <end position="77"/>
    </location>
</feature>
<name>A0A7U7GDG5_9GAMM</name>
<proteinExistence type="predicted"/>
<dbReference type="EMBL" id="CBTK010000257">
    <property type="protein sequence ID" value="CDH46332.1"/>
    <property type="molecule type" value="Genomic_DNA"/>
</dbReference>
<protein>
    <recommendedName>
        <fullName evidence="4">DUF3782 domain-containing protein</fullName>
    </recommendedName>
</protein>
<keyword evidence="1" id="KW-0175">Coiled coil</keyword>
<keyword evidence="3" id="KW-1185">Reference proteome</keyword>
<dbReference type="SUPFAM" id="SSF52980">
    <property type="entry name" value="Restriction endonuclease-like"/>
    <property type="match status" value="1"/>
</dbReference>
<organism evidence="2 3">
    <name type="scientific">Candidatus Contendobacter odensis Run_B_J11</name>
    <dbReference type="NCBI Taxonomy" id="1400861"/>
    <lineage>
        <taxon>Bacteria</taxon>
        <taxon>Pseudomonadati</taxon>
        <taxon>Pseudomonadota</taxon>
        <taxon>Gammaproteobacteria</taxon>
        <taxon>Candidatus Competibacteraceae</taxon>
        <taxon>Candidatus Contendibacter</taxon>
    </lineage>
</organism>
<evidence type="ECO:0008006" key="4">
    <source>
        <dbReference type="Google" id="ProtNLM"/>
    </source>
</evidence>
<comment type="caution">
    <text evidence="2">The sequence shown here is derived from an EMBL/GenBank/DDBJ whole genome shotgun (WGS) entry which is preliminary data.</text>
</comment>
<dbReference type="Proteomes" id="UP000019184">
    <property type="component" value="Unassembled WGS sequence"/>
</dbReference>
<evidence type="ECO:0000313" key="2">
    <source>
        <dbReference type="EMBL" id="CDH46332.1"/>
    </source>
</evidence>
<evidence type="ECO:0000313" key="3">
    <source>
        <dbReference type="Proteomes" id="UP000019184"/>
    </source>
</evidence>
<sequence length="120" mass="13659">MAMATTLDEVWALFRETDRKFQDTDRKLQESRAETDREINELAREAKEASRRVDLQIEKLGQKVDQVSDNLDKLGGKWGHFVENRMEIDVLVVNAGHVVAVEVKSSLSVADVKEFMVNLA</sequence>
<dbReference type="InterPro" id="IPR011335">
    <property type="entry name" value="Restrct_endonuc-II-like"/>
</dbReference>
<dbReference type="AlphaFoldDB" id="A0A7U7GDG5"/>